<feature type="transmembrane region" description="Helical" evidence="1">
    <location>
        <begin position="58"/>
        <end position="78"/>
    </location>
</feature>
<feature type="transmembrane region" description="Helical" evidence="1">
    <location>
        <begin position="29"/>
        <end position="52"/>
    </location>
</feature>
<dbReference type="AlphaFoldDB" id="A0A1E7R974"/>
<dbReference type="PANTHER" id="PTHR34351">
    <property type="entry name" value="SLR1927 PROTEIN-RELATED"/>
    <property type="match status" value="1"/>
</dbReference>
<keyword evidence="1" id="KW-1133">Transmembrane helix</keyword>
<sequence>MKIIKSYWQRWLVQRFRLVNNKRLTHRDILIFVHREGYLYIILILITFIAGINYANNLILALCFLLISILVLSFYLAFKQLYGLKLQINAQELGQINQPLKLNYQVSPLKNYVHLHLRFEFEQQYKKISILKITEIISFTVLPKARGRYQIERLYFYSVYPFALVKAWSLAYPNTEIWIAPEAIMVNLQHYGFRSSQLSTSGIEDFSHLREFQSGDGLNRVAWQQYAKGKGLLVKQFEQYQEQALNFNYIDMTLSLHEQKLGQLMYLVEQAYQQHYAFSLQLPTQFLEYGHGDEHFFQAKLMLAKEP</sequence>
<comment type="caution">
    <text evidence="2">The sequence shown here is derived from an EMBL/GenBank/DDBJ whole genome shotgun (WGS) entry which is preliminary data.</text>
</comment>
<evidence type="ECO:0000313" key="3">
    <source>
        <dbReference type="Proteomes" id="UP000185895"/>
    </source>
</evidence>
<keyword evidence="1" id="KW-0812">Transmembrane</keyword>
<keyword evidence="1" id="KW-0472">Membrane</keyword>
<dbReference type="OrthoDB" id="5298497at2"/>
<proteinExistence type="predicted"/>
<evidence type="ECO:0000256" key="1">
    <source>
        <dbReference type="SAM" id="Phobius"/>
    </source>
</evidence>
<protein>
    <submittedName>
        <fullName evidence="2">Uncharacterized protein</fullName>
    </submittedName>
</protein>
<gene>
    <name evidence="2" type="ORF">BJI46_02655</name>
</gene>
<dbReference type="STRING" id="1262585.BJI46_02655"/>
<keyword evidence="3" id="KW-1185">Reference proteome</keyword>
<dbReference type="PANTHER" id="PTHR34351:SF1">
    <property type="entry name" value="SLR1927 PROTEIN"/>
    <property type="match status" value="1"/>
</dbReference>
<dbReference type="RefSeq" id="WP_070069870.1">
    <property type="nucleotide sequence ID" value="NZ_MKKK01000023.1"/>
</dbReference>
<accession>A0A1E7R974</accession>
<evidence type="ECO:0000313" key="2">
    <source>
        <dbReference type="EMBL" id="OEY95835.1"/>
    </source>
</evidence>
<dbReference type="EMBL" id="MKKK01000023">
    <property type="protein sequence ID" value="OEY95835.1"/>
    <property type="molecule type" value="Genomic_DNA"/>
</dbReference>
<organism evidence="2 3">
    <name type="scientific">Acinetobacter qingfengensis</name>
    <dbReference type="NCBI Taxonomy" id="1262585"/>
    <lineage>
        <taxon>Bacteria</taxon>
        <taxon>Pseudomonadati</taxon>
        <taxon>Pseudomonadota</taxon>
        <taxon>Gammaproteobacteria</taxon>
        <taxon>Moraxellales</taxon>
        <taxon>Moraxellaceae</taxon>
        <taxon>Acinetobacter</taxon>
    </lineage>
</organism>
<dbReference type="Proteomes" id="UP000185895">
    <property type="component" value="Unassembled WGS sequence"/>
</dbReference>
<name>A0A1E7R974_9GAMM</name>
<reference evidence="2 3" key="1">
    <citation type="submission" date="2016-09" db="EMBL/GenBank/DDBJ databases">
        <authorList>
            <person name="Capua I."/>
            <person name="De Benedictis P."/>
            <person name="Joannis T."/>
            <person name="Lombin L.H."/>
            <person name="Cattoli G."/>
        </authorList>
    </citation>
    <scope>NUCLEOTIDE SEQUENCE [LARGE SCALE GENOMIC DNA]</scope>
    <source>
        <strain evidence="2 3">ANC 4671</strain>
    </source>
</reference>